<sequence>MIAHRATGLAPQQNSQKRHIQGITKRTPRIKNSEGSLEIVSEGRYPRRVGSSEQACKGIARSFKQADPTKASSWSEEKLGMRLMTSKKHPGSRSGKLSDIDGSWEQATSPRITLR</sequence>
<keyword evidence="3" id="KW-1185">Reference proteome</keyword>
<feature type="region of interest" description="Disordered" evidence="1">
    <location>
        <begin position="1"/>
        <end position="34"/>
    </location>
</feature>
<evidence type="ECO:0000256" key="1">
    <source>
        <dbReference type="SAM" id="MobiDB-lite"/>
    </source>
</evidence>
<protein>
    <submittedName>
        <fullName evidence="2">Uncharacterized protein</fullName>
    </submittedName>
</protein>
<reference evidence="2" key="1">
    <citation type="submission" date="2021-03" db="EMBL/GenBank/DDBJ databases">
        <title>Draft genome sequence of rust myrtle Austropuccinia psidii MF-1, a brazilian biotype.</title>
        <authorList>
            <person name="Quecine M.C."/>
            <person name="Pachon D.M.R."/>
            <person name="Bonatelli M.L."/>
            <person name="Correr F.H."/>
            <person name="Franceschini L.M."/>
            <person name="Leite T.F."/>
            <person name="Margarido G.R.A."/>
            <person name="Almeida C.A."/>
            <person name="Ferrarezi J.A."/>
            <person name="Labate C.A."/>
        </authorList>
    </citation>
    <scope>NUCLEOTIDE SEQUENCE</scope>
    <source>
        <strain evidence="2">MF-1</strain>
    </source>
</reference>
<dbReference type="Proteomes" id="UP000765509">
    <property type="component" value="Unassembled WGS sequence"/>
</dbReference>
<gene>
    <name evidence="2" type="ORF">O181_014459</name>
</gene>
<evidence type="ECO:0000313" key="3">
    <source>
        <dbReference type="Proteomes" id="UP000765509"/>
    </source>
</evidence>
<dbReference type="EMBL" id="AVOT02003845">
    <property type="protein sequence ID" value="MBW0474744.1"/>
    <property type="molecule type" value="Genomic_DNA"/>
</dbReference>
<dbReference type="AlphaFoldDB" id="A0A9Q3GPV6"/>
<evidence type="ECO:0000313" key="2">
    <source>
        <dbReference type="EMBL" id="MBW0474744.1"/>
    </source>
</evidence>
<proteinExistence type="predicted"/>
<name>A0A9Q3GPV6_9BASI</name>
<feature type="region of interest" description="Disordered" evidence="1">
    <location>
        <begin position="85"/>
        <end position="115"/>
    </location>
</feature>
<accession>A0A9Q3GPV6</accession>
<feature type="compositionally biased region" description="Polar residues" evidence="1">
    <location>
        <begin position="105"/>
        <end position="115"/>
    </location>
</feature>
<organism evidence="2 3">
    <name type="scientific">Austropuccinia psidii MF-1</name>
    <dbReference type="NCBI Taxonomy" id="1389203"/>
    <lineage>
        <taxon>Eukaryota</taxon>
        <taxon>Fungi</taxon>
        <taxon>Dikarya</taxon>
        <taxon>Basidiomycota</taxon>
        <taxon>Pucciniomycotina</taxon>
        <taxon>Pucciniomycetes</taxon>
        <taxon>Pucciniales</taxon>
        <taxon>Sphaerophragmiaceae</taxon>
        <taxon>Austropuccinia</taxon>
    </lineage>
</organism>
<comment type="caution">
    <text evidence="2">The sequence shown here is derived from an EMBL/GenBank/DDBJ whole genome shotgun (WGS) entry which is preliminary data.</text>
</comment>